<evidence type="ECO:0000256" key="3">
    <source>
        <dbReference type="ARBA" id="ARBA00022679"/>
    </source>
</evidence>
<evidence type="ECO:0000256" key="5">
    <source>
        <dbReference type="ARBA" id="ARBA00022747"/>
    </source>
</evidence>
<evidence type="ECO:0000256" key="1">
    <source>
        <dbReference type="ARBA" id="ARBA00011975"/>
    </source>
</evidence>
<dbReference type="STRING" id="937777.Deipe_0444"/>
<dbReference type="InterPro" id="IPR001525">
    <property type="entry name" value="C5_MeTfrase"/>
</dbReference>
<dbReference type="InterPro" id="IPR050390">
    <property type="entry name" value="C5-Methyltransferase"/>
</dbReference>
<evidence type="ECO:0000256" key="7">
    <source>
        <dbReference type="RuleBase" id="RU000416"/>
    </source>
</evidence>
<dbReference type="InterPro" id="IPR029063">
    <property type="entry name" value="SAM-dependent_MTases_sf"/>
</dbReference>
<dbReference type="Pfam" id="PF00145">
    <property type="entry name" value="DNA_methylase"/>
    <property type="match status" value="1"/>
</dbReference>
<proteinExistence type="inferred from homology"/>
<dbReference type="GO" id="GO:0009307">
    <property type="term" value="P:DNA restriction-modification system"/>
    <property type="evidence" value="ECO:0007669"/>
    <property type="project" value="UniProtKB-KW"/>
</dbReference>
<organism evidence="8 9">
    <name type="scientific">Deinococcus peraridilitoris (strain DSM 19664 / LMG 22246 / CIP 109416 / KR-200)</name>
    <dbReference type="NCBI Taxonomy" id="937777"/>
    <lineage>
        <taxon>Bacteria</taxon>
        <taxon>Thermotogati</taxon>
        <taxon>Deinococcota</taxon>
        <taxon>Deinococci</taxon>
        <taxon>Deinococcales</taxon>
        <taxon>Deinococcaceae</taxon>
        <taxon>Deinococcus</taxon>
    </lineage>
</organism>
<dbReference type="PRINTS" id="PR00105">
    <property type="entry name" value="C5METTRFRASE"/>
</dbReference>
<evidence type="ECO:0000313" key="9">
    <source>
        <dbReference type="Proteomes" id="UP000010467"/>
    </source>
</evidence>
<protein>
    <recommendedName>
        <fullName evidence="1">DNA (cytosine-5-)-methyltransferase</fullName>
        <ecNumber evidence="1">2.1.1.37</ecNumber>
    </recommendedName>
</protein>
<accession>K9ZWT3</accession>
<dbReference type="RefSeq" id="WP_015234351.1">
    <property type="nucleotide sequence ID" value="NC_019793.1"/>
</dbReference>
<dbReference type="GO" id="GO:0003886">
    <property type="term" value="F:DNA (cytosine-5-)-methyltransferase activity"/>
    <property type="evidence" value="ECO:0007669"/>
    <property type="project" value="UniProtKB-EC"/>
</dbReference>
<keyword evidence="5" id="KW-0680">Restriction system</keyword>
<dbReference type="EC" id="2.1.1.37" evidence="1"/>
<dbReference type="Proteomes" id="UP000010467">
    <property type="component" value="Chromosome"/>
</dbReference>
<feature type="active site" evidence="6">
    <location>
        <position position="73"/>
    </location>
</feature>
<dbReference type="PROSITE" id="PS51679">
    <property type="entry name" value="SAM_MT_C5"/>
    <property type="match status" value="1"/>
</dbReference>
<evidence type="ECO:0000256" key="4">
    <source>
        <dbReference type="ARBA" id="ARBA00022691"/>
    </source>
</evidence>
<keyword evidence="4 6" id="KW-0949">S-adenosyl-L-methionine</keyword>
<gene>
    <name evidence="8" type="ordered locus">Deipe_0444</name>
</gene>
<sequence length="257" mass="28275">MTLTVGSLFSGIGGLELGLEWAGMRTIWQCEIDPFARAVLEKHWPNVPRFTDVRDITAATVPRPDVLCGGFPCQPHSSAGKRLASDDERDLWGEYARIIGELEPQWVVAENVPGLLSSEAGRFFGRVLRDLAALGYDAEWDCIPAAAVGAPHIRDRVFIVAYPRGSGREGYAELHRQTPPRVYGQHRSDLDGLGEAQHRAQEAHTVLRGMDDVASRRVDRLRTIGNAVSPKVAQVIGQRIIAAHTALLQDNNSERTP</sequence>
<dbReference type="KEGG" id="dpd:Deipe_0444"/>
<reference evidence="9" key="1">
    <citation type="submission" date="2012-03" db="EMBL/GenBank/DDBJ databases">
        <title>Complete sequence of chromosome of Deinococcus peraridilitoris DSM 19664.</title>
        <authorList>
            <person name="Lucas S."/>
            <person name="Copeland A."/>
            <person name="Lapidus A."/>
            <person name="Glavina del Rio T."/>
            <person name="Dalin E."/>
            <person name="Tice H."/>
            <person name="Bruce D."/>
            <person name="Goodwin L."/>
            <person name="Pitluck S."/>
            <person name="Peters L."/>
            <person name="Mikhailova N."/>
            <person name="Lu M."/>
            <person name="Kyrpides N."/>
            <person name="Mavromatis K."/>
            <person name="Ivanova N."/>
            <person name="Brettin T."/>
            <person name="Detter J.C."/>
            <person name="Han C."/>
            <person name="Larimer F."/>
            <person name="Land M."/>
            <person name="Hauser L."/>
            <person name="Markowitz V."/>
            <person name="Cheng J.-F."/>
            <person name="Hugenholtz P."/>
            <person name="Woyke T."/>
            <person name="Wu D."/>
            <person name="Pukall R."/>
            <person name="Steenblock K."/>
            <person name="Brambilla E."/>
            <person name="Klenk H.-P."/>
            <person name="Eisen J.A."/>
        </authorList>
    </citation>
    <scope>NUCLEOTIDE SEQUENCE [LARGE SCALE GENOMIC DNA]</scope>
    <source>
        <strain evidence="9">DSM 19664 / LMG 22246 / CIP 109416 / KR-200</strain>
    </source>
</reference>
<dbReference type="InterPro" id="IPR031303">
    <property type="entry name" value="C5_meth_CS"/>
</dbReference>
<evidence type="ECO:0000313" key="8">
    <source>
        <dbReference type="EMBL" id="AFZ66041.1"/>
    </source>
</evidence>
<dbReference type="EMBL" id="CP003382">
    <property type="protein sequence ID" value="AFZ66041.1"/>
    <property type="molecule type" value="Genomic_DNA"/>
</dbReference>
<dbReference type="GO" id="GO:0044027">
    <property type="term" value="P:negative regulation of gene expression via chromosomal CpG island methylation"/>
    <property type="evidence" value="ECO:0007669"/>
    <property type="project" value="TreeGrafter"/>
</dbReference>
<keyword evidence="3 6" id="KW-0808">Transferase</keyword>
<evidence type="ECO:0000256" key="6">
    <source>
        <dbReference type="PROSITE-ProRule" id="PRU01016"/>
    </source>
</evidence>
<keyword evidence="2 6" id="KW-0489">Methyltransferase</keyword>
<dbReference type="PANTHER" id="PTHR10629:SF52">
    <property type="entry name" value="DNA (CYTOSINE-5)-METHYLTRANSFERASE 1"/>
    <property type="match status" value="1"/>
</dbReference>
<comment type="similarity">
    <text evidence="6 7">Belongs to the class I-like SAM-binding methyltransferase superfamily. C5-methyltransferase family.</text>
</comment>
<name>K9ZWT3_DEIPD</name>
<keyword evidence="9" id="KW-1185">Reference proteome</keyword>
<dbReference type="NCBIfam" id="TIGR00675">
    <property type="entry name" value="dcm"/>
    <property type="match status" value="1"/>
</dbReference>
<dbReference type="PANTHER" id="PTHR10629">
    <property type="entry name" value="CYTOSINE-SPECIFIC METHYLTRANSFERASE"/>
    <property type="match status" value="1"/>
</dbReference>
<dbReference type="REBASE" id="57684">
    <property type="entry name" value="M.Dpe19664ORF444P"/>
</dbReference>
<dbReference type="Gene3D" id="3.40.50.150">
    <property type="entry name" value="Vaccinia Virus protein VP39"/>
    <property type="match status" value="1"/>
</dbReference>
<dbReference type="GO" id="GO:0032259">
    <property type="term" value="P:methylation"/>
    <property type="evidence" value="ECO:0007669"/>
    <property type="project" value="UniProtKB-KW"/>
</dbReference>
<dbReference type="OrthoDB" id="9813719at2"/>
<dbReference type="GO" id="GO:0003677">
    <property type="term" value="F:DNA binding"/>
    <property type="evidence" value="ECO:0007669"/>
    <property type="project" value="TreeGrafter"/>
</dbReference>
<dbReference type="PROSITE" id="PS00095">
    <property type="entry name" value="C5_MTASE_2"/>
    <property type="match status" value="1"/>
</dbReference>
<dbReference type="AlphaFoldDB" id="K9ZWT3"/>
<dbReference type="SUPFAM" id="SSF53335">
    <property type="entry name" value="S-adenosyl-L-methionine-dependent methyltransferases"/>
    <property type="match status" value="1"/>
</dbReference>
<dbReference type="HOGENOM" id="CLU_006958_5_1_0"/>
<evidence type="ECO:0000256" key="2">
    <source>
        <dbReference type="ARBA" id="ARBA00022603"/>
    </source>
</evidence>
<dbReference type="eggNOG" id="COG0270">
    <property type="taxonomic scope" value="Bacteria"/>
</dbReference>